<reference evidence="4 5" key="1">
    <citation type="submission" date="2022-03" db="EMBL/GenBank/DDBJ databases">
        <authorList>
            <person name="He Y."/>
        </authorList>
    </citation>
    <scope>NUCLEOTIDE SEQUENCE [LARGE SCALE GENOMIC DNA]</scope>
    <source>
        <strain evidence="4 5">TK19116</strain>
    </source>
</reference>
<dbReference type="Proteomes" id="UP001203945">
    <property type="component" value="Unassembled WGS sequence"/>
</dbReference>
<evidence type="ECO:0000313" key="5">
    <source>
        <dbReference type="Proteomes" id="UP001203945"/>
    </source>
</evidence>
<feature type="domain" description="DUF4082" evidence="3">
    <location>
        <begin position="39"/>
        <end position="132"/>
    </location>
</feature>
<keyword evidence="2" id="KW-0732">Signal</keyword>
<feature type="transmembrane region" description="Helical" evidence="1">
    <location>
        <begin position="196"/>
        <end position="215"/>
    </location>
</feature>
<dbReference type="EMBL" id="JAKZEU010000006">
    <property type="protein sequence ID" value="MCQ0971796.1"/>
    <property type="molecule type" value="Genomic_DNA"/>
</dbReference>
<dbReference type="InterPro" id="IPR025141">
    <property type="entry name" value="DUF4082"/>
</dbReference>
<organism evidence="4 5">
    <name type="scientific">Paracoccus albicereus</name>
    <dbReference type="NCBI Taxonomy" id="2922394"/>
    <lineage>
        <taxon>Bacteria</taxon>
        <taxon>Pseudomonadati</taxon>
        <taxon>Pseudomonadota</taxon>
        <taxon>Alphaproteobacteria</taxon>
        <taxon>Rhodobacterales</taxon>
        <taxon>Paracoccaceae</taxon>
        <taxon>Paracoccus</taxon>
    </lineage>
</organism>
<dbReference type="RefSeq" id="WP_255330805.1">
    <property type="nucleotide sequence ID" value="NZ_JAKZEU010000006.1"/>
</dbReference>
<comment type="caution">
    <text evidence="4">The sequence shown here is derived from an EMBL/GenBank/DDBJ whole genome shotgun (WGS) entry which is preliminary data.</text>
</comment>
<dbReference type="InterPro" id="IPR022472">
    <property type="entry name" value="VPLPA-CTERM"/>
</dbReference>
<dbReference type="Pfam" id="PF13313">
    <property type="entry name" value="DUF4082"/>
    <property type="match status" value="1"/>
</dbReference>
<feature type="chain" id="PRO_5046270384" evidence="2">
    <location>
        <begin position="28"/>
        <end position="222"/>
    </location>
</feature>
<feature type="signal peptide" evidence="2">
    <location>
        <begin position="1"/>
        <end position="27"/>
    </location>
</feature>
<name>A0ABT1MW97_9RHOB</name>
<evidence type="ECO:0000256" key="2">
    <source>
        <dbReference type="SAM" id="SignalP"/>
    </source>
</evidence>
<dbReference type="NCBIfam" id="TIGR03370">
    <property type="entry name" value="VPLPA-CTERM"/>
    <property type="match status" value="1"/>
</dbReference>
<evidence type="ECO:0000313" key="4">
    <source>
        <dbReference type="EMBL" id="MCQ0971796.1"/>
    </source>
</evidence>
<keyword evidence="1" id="KW-1133">Transmembrane helix</keyword>
<evidence type="ECO:0000259" key="3">
    <source>
        <dbReference type="Pfam" id="PF13313"/>
    </source>
</evidence>
<protein>
    <submittedName>
        <fullName evidence="4">DUF4082 domain-containing protein</fullName>
    </submittedName>
</protein>
<evidence type="ECO:0000256" key="1">
    <source>
        <dbReference type="SAM" id="Phobius"/>
    </source>
</evidence>
<proteinExistence type="predicted"/>
<keyword evidence="5" id="KW-1185">Reference proteome</keyword>
<gene>
    <name evidence="4" type="ORF">MLD63_15345</name>
</gene>
<sequence length="222" mass="23175">MVIPRIRPLAAAAFCVAMSLAGTGASAATSPAVTLNNTPATVVETQDFSVGYRFEALENLNVTALGAYDAGLDGFAGRAELGLFSLSGTLLASATITGAQGTLVSQFRYANLLSPVSISKGTEYVLGAWFSERNGIFNSNYGAQEGGRVSLTSDVIRLLRNRDLPNTGQLVFPSREPSNSHLGTFGPNMLAEIAPVPVPAAGLLLLGGIGTLAAMRRRTRRT</sequence>
<accession>A0ABT1MW97</accession>
<keyword evidence="1" id="KW-0812">Transmembrane</keyword>
<keyword evidence="1" id="KW-0472">Membrane</keyword>